<dbReference type="EMBL" id="NNRM01000017">
    <property type="protein sequence ID" value="OYR27302.1"/>
    <property type="molecule type" value="Genomic_DNA"/>
</dbReference>
<evidence type="ECO:0000313" key="1">
    <source>
        <dbReference type="EMBL" id="OYR27302.1"/>
    </source>
</evidence>
<gene>
    <name evidence="1" type="ORF">CEV34_1845</name>
</gene>
<dbReference type="Proteomes" id="UP000216188">
    <property type="component" value="Unassembled WGS sequence"/>
</dbReference>
<comment type="caution">
    <text evidence="1">The sequence shown here is derived from an EMBL/GenBank/DDBJ whole genome shotgun (WGS) entry which is preliminary data.</text>
</comment>
<name>A0A256GJK2_9HYPH</name>
<keyword evidence="2" id="KW-1185">Reference proteome</keyword>
<proteinExistence type="predicted"/>
<reference evidence="1 2" key="1">
    <citation type="submission" date="2017-07" db="EMBL/GenBank/DDBJ databases">
        <title>Phylogenetic study on the rhizospheric bacterium Ochrobactrum sp. A44.</title>
        <authorList>
            <person name="Krzyzanowska D.M."/>
            <person name="Ossowicki A."/>
            <person name="Rajewska M."/>
            <person name="Maciag T."/>
            <person name="Kaczynski Z."/>
            <person name="Czerwicka M."/>
            <person name="Jafra S."/>
        </authorList>
    </citation>
    <scope>NUCLEOTIDE SEQUENCE [LARGE SCALE GENOMIC DNA]</scope>
    <source>
        <strain evidence="1 2">CCUG 30717</strain>
    </source>
</reference>
<protein>
    <submittedName>
        <fullName evidence="1">Uncharacterized protein</fullName>
    </submittedName>
</protein>
<sequence>MPKAFRLFFHSGLINQQAEKPVDFFVLACKVADTSSENSRER</sequence>
<organism evidence="1 2">
    <name type="scientific">Brucella pseudogrignonensis</name>
    <dbReference type="NCBI Taxonomy" id="419475"/>
    <lineage>
        <taxon>Bacteria</taxon>
        <taxon>Pseudomonadati</taxon>
        <taxon>Pseudomonadota</taxon>
        <taxon>Alphaproteobacteria</taxon>
        <taxon>Hyphomicrobiales</taxon>
        <taxon>Brucellaceae</taxon>
        <taxon>Brucella/Ochrobactrum group</taxon>
        <taxon>Brucella</taxon>
    </lineage>
</organism>
<accession>A0A256GJK2</accession>
<evidence type="ECO:0000313" key="2">
    <source>
        <dbReference type="Proteomes" id="UP000216188"/>
    </source>
</evidence>
<dbReference type="AlphaFoldDB" id="A0A256GJK2"/>